<feature type="coiled-coil region" evidence="1">
    <location>
        <begin position="76"/>
        <end position="130"/>
    </location>
</feature>
<name>A0A8H4B0Y2_GIGMA</name>
<evidence type="ECO:0000313" key="3">
    <source>
        <dbReference type="Proteomes" id="UP000439903"/>
    </source>
</evidence>
<organism evidence="2 3">
    <name type="scientific">Gigaspora margarita</name>
    <dbReference type="NCBI Taxonomy" id="4874"/>
    <lineage>
        <taxon>Eukaryota</taxon>
        <taxon>Fungi</taxon>
        <taxon>Fungi incertae sedis</taxon>
        <taxon>Mucoromycota</taxon>
        <taxon>Glomeromycotina</taxon>
        <taxon>Glomeromycetes</taxon>
        <taxon>Diversisporales</taxon>
        <taxon>Gigasporaceae</taxon>
        <taxon>Gigaspora</taxon>
    </lineage>
</organism>
<dbReference type="EMBL" id="WTPW01000076">
    <property type="protein sequence ID" value="KAF0551535.1"/>
    <property type="molecule type" value="Genomic_DNA"/>
</dbReference>
<dbReference type="Proteomes" id="UP000439903">
    <property type="component" value="Unassembled WGS sequence"/>
</dbReference>
<dbReference type="AlphaFoldDB" id="A0A8H4B0Y2"/>
<comment type="caution">
    <text evidence="2">The sequence shown here is derived from an EMBL/GenBank/DDBJ whole genome shotgun (WGS) entry which is preliminary data.</text>
</comment>
<accession>A0A8H4B0Y2</accession>
<evidence type="ECO:0000313" key="2">
    <source>
        <dbReference type="EMBL" id="KAF0551535.1"/>
    </source>
</evidence>
<keyword evidence="3" id="KW-1185">Reference proteome</keyword>
<sequence>MTLNIFFEVSISSEQAQRIQELINNLRNQNNEFENREKNYNEMLEKILAKLQIPFKKDNNIEQKFDLLLKFSEEINEISIAENKCLKKENEALKENKKENEILKKENEELKKENDKLKDKNAKLLTENQNLWQINTNLQNKNTRQKEIIHIATQHIHVSLENFVVDYKREDPLDVKQKKF</sequence>
<evidence type="ECO:0000256" key="1">
    <source>
        <dbReference type="SAM" id="Coils"/>
    </source>
</evidence>
<feature type="coiled-coil region" evidence="1">
    <location>
        <begin position="9"/>
        <end position="50"/>
    </location>
</feature>
<reference evidence="2 3" key="1">
    <citation type="journal article" date="2019" name="Environ. Microbiol.">
        <title>At the nexus of three kingdoms: the genome of the mycorrhizal fungus Gigaspora margarita provides insights into plant, endobacterial and fungal interactions.</title>
        <authorList>
            <person name="Venice F."/>
            <person name="Ghignone S."/>
            <person name="Salvioli di Fossalunga A."/>
            <person name="Amselem J."/>
            <person name="Novero M."/>
            <person name="Xianan X."/>
            <person name="Sedzielewska Toro K."/>
            <person name="Morin E."/>
            <person name="Lipzen A."/>
            <person name="Grigoriev I.V."/>
            <person name="Henrissat B."/>
            <person name="Martin F.M."/>
            <person name="Bonfante P."/>
        </authorList>
    </citation>
    <scope>NUCLEOTIDE SEQUENCE [LARGE SCALE GENOMIC DNA]</scope>
    <source>
        <strain evidence="2 3">BEG34</strain>
    </source>
</reference>
<gene>
    <name evidence="2" type="ORF">F8M41_023296</name>
</gene>
<keyword evidence="1" id="KW-0175">Coiled coil</keyword>
<protein>
    <submittedName>
        <fullName evidence="2">Uncharacterized protein</fullName>
    </submittedName>
</protein>
<proteinExistence type="predicted"/>